<proteinExistence type="predicted"/>
<gene>
    <name evidence="4" type="ORF">IDM40_08455</name>
</gene>
<feature type="domain" description="Tyr recombinase" evidence="3">
    <location>
        <begin position="245"/>
        <end position="480"/>
    </location>
</feature>
<name>A0ABR9P4G1_9ACTN</name>
<keyword evidence="1" id="KW-0233">DNA recombination</keyword>
<keyword evidence="5" id="KW-1185">Reference proteome</keyword>
<evidence type="ECO:0000259" key="3">
    <source>
        <dbReference type="PROSITE" id="PS51898"/>
    </source>
</evidence>
<dbReference type="InterPro" id="IPR002104">
    <property type="entry name" value="Integrase_catalytic"/>
</dbReference>
<dbReference type="InterPro" id="IPR013762">
    <property type="entry name" value="Integrase-like_cat_sf"/>
</dbReference>
<dbReference type="PANTHER" id="PTHR30349">
    <property type="entry name" value="PHAGE INTEGRASE-RELATED"/>
    <property type="match status" value="1"/>
</dbReference>
<dbReference type="SUPFAM" id="SSF56349">
    <property type="entry name" value="DNA breaking-rejoining enzymes"/>
    <property type="match status" value="1"/>
</dbReference>
<comment type="caution">
    <text evidence="4">The sequence shown here is derived from an EMBL/GenBank/DDBJ whole genome shotgun (WGS) entry which is preliminary data.</text>
</comment>
<evidence type="ECO:0000313" key="4">
    <source>
        <dbReference type="EMBL" id="MBE2998732.1"/>
    </source>
</evidence>
<evidence type="ECO:0000256" key="1">
    <source>
        <dbReference type="ARBA" id="ARBA00023172"/>
    </source>
</evidence>
<accession>A0ABR9P4G1</accession>
<dbReference type="Gene3D" id="1.10.443.10">
    <property type="entry name" value="Intergrase catalytic core"/>
    <property type="match status" value="1"/>
</dbReference>
<protein>
    <submittedName>
        <fullName evidence="4">Tyrosine-type recombinase/integrase</fullName>
    </submittedName>
</protein>
<dbReference type="RefSeq" id="WP_193121375.1">
    <property type="nucleotide sequence ID" value="NZ_JADBGI010000006.1"/>
</dbReference>
<evidence type="ECO:0000256" key="2">
    <source>
        <dbReference type="SAM" id="MobiDB-lite"/>
    </source>
</evidence>
<reference evidence="4 5" key="1">
    <citation type="submission" date="2020-09" db="EMBL/GenBank/DDBJ databases">
        <title>Diversity and distribution of actinomycetes associated with coral in the coast of Hainan.</title>
        <authorList>
            <person name="Li F."/>
        </authorList>
    </citation>
    <scope>NUCLEOTIDE SEQUENCE [LARGE SCALE GENOMIC DNA]</scope>
    <source>
        <strain evidence="4 5">HNM0947</strain>
    </source>
</reference>
<dbReference type="PANTHER" id="PTHR30349:SF64">
    <property type="entry name" value="PROPHAGE INTEGRASE INTD-RELATED"/>
    <property type="match status" value="1"/>
</dbReference>
<dbReference type="Proteomes" id="UP000806528">
    <property type="component" value="Unassembled WGS sequence"/>
</dbReference>
<organism evidence="4 5">
    <name type="scientific">Nocardiopsis coralli</name>
    <dbReference type="NCBI Taxonomy" id="2772213"/>
    <lineage>
        <taxon>Bacteria</taxon>
        <taxon>Bacillati</taxon>
        <taxon>Actinomycetota</taxon>
        <taxon>Actinomycetes</taxon>
        <taxon>Streptosporangiales</taxon>
        <taxon>Nocardiopsidaceae</taxon>
        <taxon>Nocardiopsis</taxon>
    </lineage>
</organism>
<feature type="region of interest" description="Disordered" evidence="2">
    <location>
        <begin position="335"/>
        <end position="363"/>
    </location>
</feature>
<feature type="compositionally biased region" description="Basic and acidic residues" evidence="2">
    <location>
        <begin position="344"/>
        <end position="359"/>
    </location>
</feature>
<dbReference type="PROSITE" id="PS51898">
    <property type="entry name" value="TYR_RECOMBINASE"/>
    <property type="match status" value="1"/>
</dbReference>
<dbReference type="InterPro" id="IPR011010">
    <property type="entry name" value="DNA_brk_join_enz"/>
</dbReference>
<dbReference type="InterPro" id="IPR050090">
    <property type="entry name" value="Tyrosine_recombinase_XerCD"/>
</dbReference>
<dbReference type="EMBL" id="JADBGI010000006">
    <property type="protein sequence ID" value="MBE2998732.1"/>
    <property type="molecule type" value="Genomic_DNA"/>
</dbReference>
<evidence type="ECO:0000313" key="5">
    <source>
        <dbReference type="Proteomes" id="UP000806528"/>
    </source>
</evidence>
<sequence length="487" mass="54612">MIDPDDLSYKVAIWKTEVYKGARATTHTVRWRVGTKRHREPLRSGRQAEAFRAQLVQAQSRGEAFSISRGRPVSVLRATADKEAQERQGVTWYDFAVSYVDHKWSDTSAKHRANIAFALMMATTALLSTDRGMPDPILLRGALKRWAFSKTNRAKQQPAEVEAALRWVAQNCRTVGELSDPGLAGSMVQAVTRDLHGRNLKVSSQRRNHSIIKAALAHAVSEGLLDYSPIKELEVKSSSSVHQVDRRCVINPRQAGQLLNAVREYGDEHTDQKSGPRLVAFFAVMYYAALRPEEAVNLRRHDLVLPEPKHTTSEDGEEELTYDWGTIYVGQVTPDAEPAFTDDGSNRDTRDAPKQRGAGEVRPVPCDPELTRLLWEHMEEFGTDSRGRLFTGVRDGTPLASSTYRRAWSRARDRALTESEAASPLARRPYDLRHTCVSTWLNAGVSTKLVAQWAGHSVAVLQAIYAKCLVGEEEQAKTRIEEARKRF</sequence>